<evidence type="ECO:0000313" key="6">
    <source>
        <dbReference type="Proteomes" id="UP001549162"/>
    </source>
</evidence>
<dbReference type="Gene3D" id="3.40.50.1000">
    <property type="entry name" value="HAD superfamily/HAD-like"/>
    <property type="match status" value="1"/>
</dbReference>
<proteinExistence type="predicted"/>
<sequence length="247" mass="28583">MKVVFFDLDDTLLKSKEINFNIFDKIKNLLGLNIDTKDFLRTFRTILRKNMLRYADYPINDLVGLDSIDLLMVNDDYKFADLISFKNSVVKDLKSVYKIVLDEYKFFDEILNMRNDYSLHIDGMRELIVYLKEQGYKIGIITNGASEVQHIKIDKANLRDIVDYIYVSGDFKMGKPDLKFYKMILDDVGVKPTNSIMIGDNLVNDYLGALAAGMNAIYFGKYKDNYKTLNATSSDELKKEINKIFSN</sequence>
<evidence type="ECO:0000256" key="3">
    <source>
        <dbReference type="ARBA" id="ARBA00022801"/>
    </source>
</evidence>
<dbReference type="GO" id="GO:0016787">
    <property type="term" value="F:hydrolase activity"/>
    <property type="evidence" value="ECO:0007669"/>
    <property type="project" value="UniProtKB-KW"/>
</dbReference>
<dbReference type="InterPro" id="IPR023214">
    <property type="entry name" value="HAD_sf"/>
</dbReference>
<dbReference type="NCBIfam" id="TIGR01549">
    <property type="entry name" value="HAD-SF-IA-v1"/>
    <property type="match status" value="1"/>
</dbReference>
<keyword evidence="6" id="KW-1185">Reference proteome</keyword>
<name>A0ABV2JC23_9FIRM</name>
<comment type="caution">
    <text evidence="5">The sequence shown here is derived from an EMBL/GenBank/DDBJ whole genome shotgun (WGS) entry which is preliminary data.</text>
</comment>
<dbReference type="InterPro" id="IPR036412">
    <property type="entry name" value="HAD-like_sf"/>
</dbReference>
<dbReference type="InterPro" id="IPR051400">
    <property type="entry name" value="HAD-like_hydrolase"/>
</dbReference>
<dbReference type="Pfam" id="PF13419">
    <property type="entry name" value="HAD_2"/>
    <property type="match status" value="1"/>
</dbReference>
<dbReference type="SFLD" id="SFLDG01129">
    <property type="entry name" value="C1.5:_HAD__Beta-PGM__Phosphata"/>
    <property type="match status" value="1"/>
</dbReference>
<dbReference type="EMBL" id="JBEPMA010000016">
    <property type="protein sequence ID" value="MET3618153.1"/>
    <property type="molecule type" value="Genomic_DNA"/>
</dbReference>
<reference evidence="5 6" key="1">
    <citation type="submission" date="2024-06" db="EMBL/GenBank/DDBJ databases">
        <title>Genomic Encyclopedia of Type Strains, Phase IV (KMG-IV): sequencing the most valuable type-strain genomes for metagenomic binning, comparative biology and taxonomic classification.</title>
        <authorList>
            <person name="Goeker M."/>
        </authorList>
    </citation>
    <scope>NUCLEOTIDE SEQUENCE [LARGE SCALE GENOMIC DNA]</scope>
    <source>
        <strain evidence="5 6">DSM 21460</strain>
    </source>
</reference>
<comment type="cofactor">
    <cofactor evidence="1">
        <name>Mg(2+)</name>
        <dbReference type="ChEBI" id="CHEBI:18420"/>
    </cofactor>
</comment>
<keyword evidence="2" id="KW-0479">Metal-binding</keyword>
<keyword evidence="3 5" id="KW-0378">Hydrolase</keyword>
<dbReference type="PANTHER" id="PTHR46470">
    <property type="entry name" value="N-ACYLNEURAMINATE-9-PHOSPHATASE"/>
    <property type="match status" value="1"/>
</dbReference>
<dbReference type="RefSeq" id="WP_354369230.1">
    <property type="nucleotide sequence ID" value="NZ_JBEPMA010000016.1"/>
</dbReference>
<protein>
    <submittedName>
        <fullName evidence="5">HAD superfamily hydrolase (TIGR01549 family)</fullName>
    </submittedName>
</protein>
<dbReference type="PANTHER" id="PTHR46470:SF2">
    <property type="entry name" value="GLYCERALDEHYDE 3-PHOSPHATE PHOSPHATASE"/>
    <property type="match status" value="1"/>
</dbReference>
<accession>A0ABV2JC23</accession>
<dbReference type="SUPFAM" id="SSF56784">
    <property type="entry name" value="HAD-like"/>
    <property type="match status" value="1"/>
</dbReference>
<dbReference type="Proteomes" id="UP001549162">
    <property type="component" value="Unassembled WGS sequence"/>
</dbReference>
<evidence type="ECO:0000313" key="5">
    <source>
        <dbReference type="EMBL" id="MET3618153.1"/>
    </source>
</evidence>
<dbReference type="SFLD" id="SFLDS00003">
    <property type="entry name" value="Haloacid_Dehalogenase"/>
    <property type="match status" value="1"/>
</dbReference>
<gene>
    <name evidence="5" type="ORF">ABID14_001788</name>
</gene>
<evidence type="ECO:0000256" key="2">
    <source>
        <dbReference type="ARBA" id="ARBA00022723"/>
    </source>
</evidence>
<dbReference type="InterPro" id="IPR006439">
    <property type="entry name" value="HAD-SF_hydro_IA"/>
</dbReference>
<evidence type="ECO:0000256" key="4">
    <source>
        <dbReference type="ARBA" id="ARBA00022842"/>
    </source>
</evidence>
<evidence type="ECO:0000256" key="1">
    <source>
        <dbReference type="ARBA" id="ARBA00001946"/>
    </source>
</evidence>
<dbReference type="InterPro" id="IPR041492">
    <property type="entry name" value="HAD_2"/>
</dbReference>
<dbReference type="Gene3D" id="1.10.150.520">
    <property type="match status" value="1"/>
</dbReference>
<keyword evidence="4" id="KW-0460">Magnesium</keyword>
<organism evidence="5 6">
    <name type="scientific">Peptoniphilus olsenii</name>
    <dbReference type="NCBI Taxonomy" id="411570"/>
    <lineage>
        <taxon>Bacteria</taxon>
        <taxon>Bacillati</taxon>
        <taxon>Bacillota</taxon>
        <taxon>Tissierellia</taxon>
        <taxon>Tissierellales</taxon>
        <taxon>Peptoniphilaceae</taxon>
        <taxon>Peptoniphilus</taxon>
    </lineage>
</organism>